<name>A0A9W9MRJ4_9EURO</name>
<gene>
    <name evidence="2" type="ORF">N7472_002605</name>
</gene>
<dbReference type="Proteomes" id="UP001150879">
    <property type="component" value="Unassembled WGS sequence"/>
</dbReference>
<organism evidence="2 3">
    <name type="scientific">Penicillium cf. griseofulvum</name>
    <dbReference type="NCBI Taxonomy" id="2972120"/>
    <lineage>
        <taxon>Eukaryota</taxon>
        <taxon>Fungi</taxon>
        <taxon>Dikarya</taxon>
        <taxon>Ascomycota</taxon>
        <taxon>Pezizomycotina</taxon>
        <taxon>Eurotiomycetes</taxon>
        <taxon>Eurotiomycetidae</taxon>
        <taxon>Eurotiales</taxon>
        <taxon>Aspergillaceae</taxon>
        <taxon>Penicillium</taxon>
    </lineage>
</organism>
<evidence type="ECO:0000256" key="1">
    <source>
        <dbReference type="SAM" id="Phobius"/>
    </source>
</evidence>
<dbReference type="AlphaFoldDB" id="A0A9W9MRJ4"/>
<keyword evidence="1" id="KW-1133">Transmembrane helix</keyword>
<dbReference type="EMBL" id="JAPQKP010000002">
    <property type="protein sequence ID" value="KAJ5206157.1"/>
    <property type="molecule type" value="Genomic_DNA"/>
</dbReference>
<reference evidence="2" key="1">
    <citation type="submission" date="2022-11" db="EMBL/GenBank/DDBJ databases">
        <authorList>
            <person name="Petersen C."/>
        </authorList>
    </citation>
    <scope>NUCLEOTIDE SEQUENCE</scope>
    <source>
        <strain evidence="2">IBT 16849</strain>
    </source>
</reference>
<dbReference type="OrthoDB" id="4362433at2759"/>
<keyword evidence="3" id="KW-1185">Reference proteome</keyword>
<keyword evidence="1" id="KW-0812">Transmembrane</keyword>
<feature type="transmembrane region" description="Helical" evidence="1">
    <location>
        <begin position="28"/>
        <end position="47"/>
    </location>
</feature>
<evidence type="ECO:0000313" key="2">
    <source>
        <dbReference type="EMBL" id="KAJ5206157.1"/>
    </source>
</evidence>
<keyword evidence="1" id="KW-0472">Membrane</keyword>
<comment type="caution">
    <text evidence="2">The sequence shown here is derived from an EMBL/GenBank/DDBJ whole genome shotgun (WGS) entry which is preliminary data.</text>
</comment>
<proteinExistence type="predicted"/>
<sequence length="59" mass="6491">MLKIPGLLYNACLLAIKKFGGFSLIERVILSAGAMLIFSVYFLLTICPEGRKDILKSSL</sequence>
<protein>
    <submittedName>
        <fullName evidence="2">Uncharacterized protein</fullName>
    </submittedName>
</protein>
<reference evidence="2" key="2">
    <citation type="journal article" date="2023" name="IMA Fungus">
        <title>Comparative genomic study of the Penicillium genus elucidates a diverse pangenome and 15 lateral gene transfer events.</title>
        <authorList>
            <person name="Petersen C."/>
            <person name="Sorensen T."/>
            <person name="Nielsen M.R."/>
            <person name="Sondergaard T.E."/>
            <person name="Sorensen J.L."/>
            <person name="Fitzpatrick D.A."/>
            <person name="Frisvad J.C."/>
            <person name="Nielsen K.L."/>
        </authorList>
    </citation>
    <scope>NUCLEOTIDE SEQUENCE</scope>
    <source>
        <strain evidence="2">IBT 16849</strain>
    </source>
</reference>
<accession>A0A9W9MRJ4</accession>
<evidence type="ECO:0000313" key="3">
    <source>
        <dbReference type="Proteomes" id="UP001150879"/>
    </source>
</evidence>